<organism evidence="2 3">
    <name type="scientific">Magallana gigas</name>
    <name type="common">Pacific oyster</name>
    <name type="synonym">Crassostrea gigas</name>
    <dbReference type="NCBI Taxonomy" id="29159"/>
    <lineage>
        <taxon>Eukaryota</taxon>
        <taxon>Metazoa</taxon>
        <taxon>Spiralia</taxon>
        <taxon>Lophotrochozoa</taxon>
        <taxon>Mollusca</taxon>
        <taxon>Bivalvia</taxon>
        <taxon>Autobranchia</taxon>
        <taxon>Pteriomorphia</taxon>
        <taxon>Ostreida</taxon>
        <taxon>Ostreoidea</taxon>
        <taxon>Ostreidae</taxon>
        <taxon>Magallana</taxon>
    </lineage>
</organism>
<dbReference type="Gene3D" id="3.40.50.620">
    <property type="entry name" value="HUPs"/>
    <property type="match status" value="1"/>
</dbReference>
<dbReference type="EnsemblMetazoa" id="G29823.2">
    <property type="protein sequence ID" value="G29823.2:cds"/>
    <property type="gene ID" value="G29823"/>
</dbReference>
<protein>
    <recommendedName>
        <fullName evidence="1">UspA domain-containing protein</fullName>
    </recommendedName>
</protein>
<dbReference type="InterPro" id="IPR014729">
    <property type="entry name" value="Rossmann-like_a/b/a_fold"/>
</dbReference>
<dbReference type="EnsemblMetazoa" id="G29823.3">
    <property type="protein sequence ID" value="G29823.3:cds"/>
    <property type="gene ID" value="G29823"/>
</dbReference>
<dbReference type="EnsemblMetazoa" id="G29823.1">
    <property type="protein sequence ID" value="G29823.1:cds"/>
    <property type="gene ID" value="G29823"/>
</dbReference>
<dbReference type="CDD" id="cd23659">
    <property type="entry name" value="USP_At3g01520-like"/>
    <property type="match status" value="1"/>
</dbReference>
<dbReference type="OrthoDB" id="843225at2759"/>
<sequence length="165" mass="18444">MATASTKKRRTVVIAMDGSEASLNAFSWYRTRAKMEDDRITLIHAVEIYRSIYTAPWFQDIPFAIDVNAVRAAYANHKIETENKLYDLALLMKAYCLEGKVRSVHADKPGEGIVRIAEELGADLIVMGSRGEGAMRRTITGSVSDYVLHHSTVPVLICPPKHRPK</sequence>
<dbReference type="Proteomes" id="UP000005408">
    <property type="component" value="Unassembled WGS sequence"/>
</dbReference>
<dbReference type="PRINTS" id="PR01438">
    <property type="entry name" value="UNVRSLSTRESS"/>
</dbReference>
<evidence type="ECO:0000313" key="2">
    <source>
        <dbReference type="EnsemblMetazoa" id="G29823.1:cds"/>
    </source>
</evidence>
<dbReference type="OMA" id="PVEEWGR"/>
<dbReference type="PANTHER" id="PTHR46989">
    <property type="entry name" value="USP DOMAIN-CONTAINING PROTEIN"/>
    <property type="match status" value="1"/>
</dbReference>
<evidence type="ECO:0000259" key="1">
    <source>
        <dbReference type="Pfam" id="PF00582"/>
    </source>
</evidence>
<reference evidence="2" key="1">
    <citation type="submission" date="2022-08" db="UniProtKB">
        <authorList>
            <consortium name="EnsemblMetazoa"/>
        </authorList>
    </citation>
    <scope>IDENTIFICATION</scope>
    <source>
        <strain evidence="2">05x7-T-G4-1.051#20</strain>
    </source>
</reference>
<name>A0A8W8LSL1_MAGGI</name>
<dbReference type="Pfam" id="PF00582">
    <property type="entry name" value="Usp"/>
    <property type="match status" value="1"/>
</dbReference>
<evidence type="ECO:0000313" key="3">
    <source>
        <dbReference type="Proteomes" id="UP000005408"/>
    </source>
</evidence>
<dbReference type="InterPro" id="IPR006016">
    <property type="entry name" value="UspA"/>
</dbReference>
<feature type="domain" description="UspA" evidence="1">
    <location>
        <begin position="9"/>
        <end position="159"/>
    </location>
</feature>
<accession>A0A8W8LSL1</accession>
<dbReference type="PANTHER" id="PTHR46989:SF3">
    <property type="entry name" value="USPA DOMAIN-CONTAINING PROTEIN"/>
    <property type="match status" value="1"/>
</dbReference>
<dbReference type="AlphaFoldDB" id="A0A8W8LSL1"/>
<proteinExistence type="predicted"/>
<dbReference type="InterPro" id="IPR006015">
    <property type="entry name" value="Universal_stress_UspA"/>
</dbReference>
<keyword evidence="3" id="KW-1185">Reference proteome</keyword>
<dbReference type="SUPFAM" id="SSF52402">
    <property type="entry name" value="Adenine nucleotide alpha hydrolases-like"/>
    <property type="match status" value="1"/>
</dbReference>